<sequence>KLGVRTWHLRRVGVGAAGLSVWVLREKIQTLGSGARWGRVVPGGGCGGGGGGRARRG</sequence>
<dbReference type="RefSeq" id="XP_007710522.1">
    <property type="nucleotide sequence ID" value="XM_007712332.1"/>
</dbReference>
<reference evidence="1 2" key="1">
    <citation type="journal article" date="2013" name="PLoS Genet.">
        <title>Comparative genome structure, secondary metabolite, and effector coding capacity across Cochliobolus pathogens.</title>
        <authorList>
            <person name="Condon B.J."/>
            <person name="Leng Y."/>
            <person name="Wu D."/>
            <person name="Bushley K.E."/>
            <person name="Ohm R.A."/>
            <person name="Otillar R."/>
            <person name="Martin J."/>
            <person name="Schackwitz W."/>
            <person name="Grimwood J."/>
            <person name="MohdZainudin N."/>
            <person name="Xue C."/>
            <person name="Wang R."/>
            <person name="Manning V.A."/>
            <person name="Dhillon B."/>
            <person name="Tu Z.J."/>
            <person name="Steffenson B.J."/>
            <person name="Salamov A."/>
            <person name="Sun H."/>
            <person name="Lowry S."/>
            <person name="LaButti K."/>
            <person name="Han J."/>
            <person name="Copeland A."/>
            <person name="Lindquist E."/>
            <person name="Barry K."/>
            <person name="Schmutz J."/>
            <person name="Baker S.E."/>
            <person name="Ciuffetti L.M."/>
            <person name="Grigoriev I.V."/>
            <person name="Zhong S."/>
            <person name="Turgeon B.G."/>
        </authorList>
    </citation>
    <scope>NUCLEOTIDE SEQUENCE [LARGE SCALE GENOMIC DNA]</scope>
    <source>
        <strain evidence="1 2">26-R-13</strain>
    </source>
</reference>
<dbReference type="GeneID" id="19153191"/>
<gene>
    <name evidence="1" type="ORF">COCCADRAFT_91491</name>
</gene>
<proteinExistence type="predicted"/>
<keyword evidence="2" id="KW-1185">Reference proteome</keyword>
<name>W6YHQ8_COCC2</name>
<dbReference type="HOGENOM" id="CLU_3001913_0_0_1"/>
<protein>
    <submittedName>
        <fullName evidence="1">Uncharacterized protein</fullName>
    </submittedName>
</protein>
<dbReference type="KEGG" id="bze:COCCADRAFT_91491"/>
<evidence type="ECO:0000313" key="2">
    <source>
        <dbReference type="Proteomes" id="UP000053841"/>
    </source>
</evidence>
<accession>W6YHQ8</accession>
<organism evidence="1 2">
    <name type="scientific">Cochliobolus carbonum (strain 26-R-13)</name>
    <name type="common">Maize leaf spot fungus</name>
    <name type="synonym">Bipolaris zeicola</name>
    <dbReference type="NCBI Taxonomy" id="930089"/>
    <lineage>
        <taxon>Eukaryota</taxon>
        <taxon>Fungi</taxon>
        <taxon>Dikarya</taxon>
        <taxon>Ascomycota</taxon>
        <taxon>Pezizomycotina</taxon>
        <taxon>Dothideomycetes</taxon>
        <taxon>Pleosporomycetidae</taxon>
        <taxon>Pleosporales</taxon>
        <taxon>Pleosporineae</taxon>
        <taxon>Pleosporaceae</taxon>
        <taxon>Bipolaris</taxon>
    </lineage>
</organism>
<dbReference type="Proteomes" id="UP000053841">
    <property type="component" value="Unassembled WGS sequence"/>
</dbReference>
<dbReference type="AlphaFoldDB" id="W6YHQ8"/>
<evidence type="ECO:0000313" key="1">
    <source>
        <dbReference type="EMBL" id="EUC35164.1"/>
    </source>
</evidence>
<feature type="non-terminal residue" evidence="1">
    <location>
        <position position="1"/>
    </location>
</feature>
<dbReference type="EMBL" id="KI964579">
    <property type="protein sequence ID" value="EUC35164.1"/>
    <property type="molecule type" value="Genomic_DNA"/>
</dbReference>